<dbReference type="HOGENOM" id="CLU_3276526_0_0_9"/>
<dbReference type="EMBL" id="AP012292">
    <property type="protein sequence ID" value="BAL82674.1"/>
    <property type="molecule type" value="Genomic_DNA"/>
</dbReference>
<gene>
    <name evidence="2" type="ordered locus">SELR_09660</name>
</gene>
<dbReference type="KEGG" id="sri:SELR_09660"/>
<protein>
    <submittedName>
        <fullName evidence="2">Uncharacterized protein</fullName>
    </submittedName>
</protein>
<reference evidence="2 3" key="1">
    <citation type="submission" date="2011-10" db="EMBL/GenBank/DDBJ databases">
        <title>Whole genome sequence of Selenomonas ruminantium subsp. lactilytica TAM6421.</title>
        <authorList>
            <person name="Oguchi A."/>
            <person name="Ankai A."/>
            <person name="Kaneko J."/>
            <person name="Yamada-Narita S."/>
            <person name="Fukui S."/>
            <person name="Takahashi M."/>
            <person name="Onodera T."/>
            <person name="Kojima S."/>
            <person name="Fushimi T."/>
            <person name="Abe N."/>
            <person name="Kamio Y."/>
            <person name="Yamazaki S."/>
            <person name="Fujita N."/>
        </authorList>
    </citation>
    <scope>NUCLEOTIDE SEQUENCE [LARGE SCALE GENOMIC DNA]</scope>
    <source>
        <strain evidence="3">NBRC 103574 / TAM6421</strain>
    </source>
</reference>
<keyword evidence="1" id="KW-0812">Transmembrane</keyword>
<keyword evidence="1" id="KW-1133">Transmembrane helix</keyword>
<keyword evidence="1" id="KW-0472">Membrane</keyword>
<organism evidence="2 3">
    <name type="scientific">Selenomonas ruminantium subsp. lactilytica (strain NBRC 103574 / TAM6421)</name>
    <dbReference type="NCBI Taxonomy" id="927704"/>
    <lineage>
        <taxon>Bacteria</taxon>
        <taxon>Bacillati</taxon>
        <taxon>Bacillota</taxon>
        <taxon>Negativicutes</taxon>
        <taxon>Selenomonadales</taxon>
        <taxon>Selenomonadaceae</taxon>
        <taxon>Selenomonas</taxon>
    </lineage>
</organism>
<evidence type="ECO:0000313" key="2">
    <source>
        <dbReference type="EMBL" id="BAL82674.1"/>
    </source>
</evidence>
<accession>I0GPI7</accession>
<dbReference type="Proteomes" id="UP000007887">
    <property type="component" value="Chromosome"/>
</dbReference>
<name>I0GPI7_SELRL</name>
<evidence type="ECO:0000256" key="1">
    <source>
        <dbReference type="SAM" id="Phobius"/>
    </source>
</evidence>
<dbReference type="PATRIC" id="fig|927704.6.peg.996"/>
<sequence>MFCMFYMIGLAPHKEIGEIKMRILVITTTIIFIEKIFVLFR</sequence>
<proteinExistence type="predicted"/>
<evidence type="ECO:0000313" key="3">
    <source>
        <dbReference type="Proteomes" id="UP000007887"/>
    </source>
</evidence>
<feature type="transmembrane region" description="Helical" evidence="1">
    <location>
        <begin position="21"/>
        <end position="40"/>
    </location>
</feature>
<dbReference type="AlphaFoldDB" id="I0GPI7"/>